<accession>A0A9Q0MUA0</accession>
<sequence length="230" mass="26850">MGKVLSVASRKARRFNVESRAHRLLDKEKPDPAPKFKSNILDYNKVLEEQPNFAELQSKKNIELDDRLKRVYVTSTDTVVDVPSDKQTQKPLPLNKKQVVDYEYGYLEPEKVAPGRVTLRQAMTFISNHSSEPETWTTQRISDEYKLKPNIVDSVLKHFYTFELYVPEIKKKEKVLLRQRVVELFDDKPKPLPPPTYEPDAELERLIKEHENSEKKKAKAKDTKSTKQIK</sequence>
<dbReference type="PANTHER" id="PTHR13338:SF4">
    <property type="entry name" value="NADH DEHYDROGENASE [UBIQUINONE] 1 ALPHA SUBCOMPLEX ASSEMBLY FACTOR 4"/>
    <property type="match status" value="1"/>
</dbReference>
<dbReference type="Pfam" id="PF06784">
    <property type="entry name" value="UPF0240"/>
    <property type="match status" value="1"/>
</dbReference>
<evidence type="ECO:0000313" key="3">
    <source>
        <dbReference type="Proteomes" id="UP001151699"/>
    </source>
</evidence>
<dbReference type="GO" id="GO:0032981">
    <property type="term" value="P:mitochondrial respiratory chain complex I assembly"/>
    <property type="evidence" value="ECO:0007669"/>
    <property type="project" value="InterPro"/>
</dbReference>
<dbReference type="AlphaFoldDB" id="A0A9Q0MUA0"/>
<evidence type="ECO:0000313" key="2">
    <source>
        <dbReference type="EMBL" id="KAJ6638137.1"/>
    </source>
</evidence>
<dbReference type="OrthoDB" id="2434756at2759"/>
<dbReference type="EMBL" id="WJQU01000003">
    <property type="protein sequence ID" value="KAJ6638137.1"/>
    <property type="molecule type" value="Genomic_DNA"/>
</dbReference>
<dbReference type="PANTHER" id="PTHR13338">
    <property type="entry name" value="UPF0240 PROTEIN"/>
    <property type="match status" value="1"/>
</dbReference>
<keyword evidence="3" id="KW-1185">Reference proteome</keyword>
<feature type="compositionally biased region" description="Basic and acidic residues" evidence="1">
    <location>
        <begin position="202"/>
        <end position="230"/>
    </location>
</feature>
<dbReference type="Proteomes" id="UP001151699">
    <property type="component" value="Chromosome X"/>
</dbReference>
<dbReference type="InterPro" id="IPR009622">
    <property type="entry name" value="NDUFAF4"/>
</dbReference>
<organism evidence="2 3">
    <name type="scientific">Pseudolycoriella hygida</name>
    <dbReference type="NCBI Taxonomy" id="35572"/>
    <lineage>
        <taxon>Eukaryota</taxon>
        <taxon>Metazoa</taxon>
        <taxon>Ecdysozoa</taxon>
        <taxon>Arthropoda</taxon>
        <taxon>Hexapoda</taxon>
        <taxon>Insecta</taxon>
        <taxon>Pterygota</taxon>
        <taxon>Neoptera</taxon>
        <taxon>Endopterygota</taxon>
        <taxon>Diptera</taxon>
        <taxon>Nematocera</taxon>
        <taxon>Sciaroidea</taxon>
        <taxon>Sciaridae</taxon>
        <taxon>Pseudolycoriella</taxon>
    </lineage>
</organism>
<feature type="region of interest" description="Disordered" evidence="1">
    <location>
        <begin position="186"/>
        <end position="230"/>
    </location>
</feature>
<gene>
    <name evidence="2" type="ORF">Bhyg_10870</name>
</gene>
<comment type="caution">
    <text evidence="2">The sequence shown here is derived from an EMBL/GenBank/DDBJ whole genome shotgun (WGS) entry which is preliminary data.</text>
</comment>
<evidence type="ECO:0000256" key="1">
    <source>
        <dbReference type="SAM" id="MobiDB-lite"/>
    </source>
</evidence>
<protein>
    <submittedName>
        <fullName evidence="2">Protein NDUFAF4 like</fullName>
    </submittedName>
</protein>
<reference evidence="2" key="1">
    <citation type="submission" date="2022-07" db="EMBL/GenBank/DDBJ databases">
        <authorList>
            <person name="Trinca V."/>
            <person name="Uliana J.V.C."/>
            <person name="Torres T.T."/>
            <person name="Ward R.J."/>
            <person name="Monesi N."/>
        </authorList>
    </citation>
    <scope>NUCLEOTIDE SEQUENCE</scope>
    <source>
        <strain evidence="2">HSMRA1968</strain>
        <tissue evidence="2">Whole embryos</tissue>
    </source>
</reference>
<name>A0A9Q0MUA0_9DIPT</name>
<proteinExistence type="predicted"/>
<dbReference type="GO" id="GO:0005739">
    <property type="term" value="C:mitochondrion"/>
    <property type="evidence" value="ECO:0007669"/>
    <property type="project" value="TreeGrafter"/>
</dbReference>